<sequence length="216" mass="24739">MWDLICNESMRTRANARFEALSSSVRNGKPEFPVALKFDNTFDSAMSILNSIPPDAPKPQMQFLDGGYELYTYSTLRDRFVSLHQRRQFIMEDIGEQATSGDSSATDYLLGLNDDIDDDLLNFGLEILAVQAELQKHIPTNAEVPGFMDDPDYKWYYVPREALRQSLRKDLGWVEATVNDLQSTKVSRRLRAIQRNAKLAIHQTLATVFDRRRKDG</sequence>
<organism evidence="1 2">
    <name type="scientific">Panaeolus cyanescens</name>
    <dbReference type="NCBI Taxonomy" id="181874"/>
    <lineage>
        <taxon>Eukaryota</taxon>
        <taxon>Fungi</taxon>
        <taxon>Dikarya</taxon>
        <taxon>Basidiomycota</taxon>
        <taxon>Agaricomycotina</taxon>
        <taxon>Agaricomycetes</taxon>
        <taxon>Agaricomycetidae</taxon>
        <taxon>Agaricales</taxon>
        <taxon>Agaricineae</taxon>
        <taxon>Galeropsidaceae</taxon>
        <taxon>Panaeolus</taxon>
    </lineage>
</organism>
<keyword evidence="2" id="KW-1185">Reference proteome</keyword>
<reference evidence="1 2" key="1">
    <citation type="journal article" date="2018" name="Evol. Lett.">
        <title>Horizontal gene cluster transfer increased hallucinogenic mushroom diversity.</title>
        <authorList>
            <person name="Reynolds H.T."/>
            <person name="Vijayakumar V."/>
            <person name="Gluck-Thaler E."/>
            <person name="Korotkin H.B."/>
            <person name="Matheny P.B."/>
            <person name="Slot J.C."/>
        </authorList>
    </citation>
    <scope>NUCLEOTIDE SEQUENCE [LARGE SCALE GENOMIC DNA]</scope>
    <source>
        <strain evidence="1 2">2629</strain>
    </source>
</reference>
<accession>A0A409W4A8</accession>
<dbReference type="InParanoid" id="A0A409W4A8"/>
<comment type="caution">
    <text evidence="1">The sequence shown here is derived from an EMBL/GenBank/DDBJ whole genome shotgun (WGS) entry which is preliminary data.</text>
</comment>
<dbReference type="EMBL" id="NHTK01005823">
    <property type="protein sequence ID" value="PPQ73331.1"/>
    <property type="molecule type" value="Genomic_DNA"/>
</dbReference>
<proteinExistence type="predicted"/>
<protein>
    <submittedName>
        <fullName evidence="1">Uncharacterized protein</fullName>
    </submittedName>
</protein>
<name>A0A409W4A8_9AGAR</name>
<dbReference type="AlphaFoldDB" id="A0A409W4A8"/>
<evidence type="ECO:0000313" key="2">
    <source>
        <dbReference type="Proteomes" id="UP000284842"/>
    </source>
</evidence>
<dbReference type="Proteomes" id="UP000284842">
    <property type="component" value="Unassembled WGS sequence"/>
</dbReference>
<gene>
    <name evidence="1" type="ORF">CVT24_012301</name>
</gene>
<evidence type="ECO:0000313" key="1">
    <source>
        <dbReference type="EMBL" id="PPQ73331.1"/>
    </source>
</evidence>